<sequence length="137" mass="15159">MKPGAGIFSRFGFRNGSLKSVKIVSGGKVTHRYHHGIFSSFQHKALRIFCPIPKAAADIQLDLSIGQGFPILLGYRVFIRHDFCLPDEFCQRRKLNILAFCGYCLLLCRNKFKGNVVADAVVHSAAHNSKTTSSGFA</sequence>
<protein>
    <submittedName>
        <fullName evidence="1">Uncharacterized protein</fullName>
    </submittedName>
</protein>
<evidence type="ECO:0000313" key="1">
    <source>
        <dbReference type="EMBL" id="MPN23028.1"/>
    </source>
</evidence>
<dbReference type="EMBL" id="VSSQ01071421">
    <property type="protein sequence ID" value="MPN23028.1"/>
    <property type="molecule type" value="Genomic_DNA"/>
</dbReference>
<reference evidence="1" key="1">
    <citation type="submission" date="2019-08" db="EMBL/GenBank/DDBJ databases">
        <authorList>
            <person name="Kucharzyk K."/>
            <person name="Murdoch R.W."/>
            <person name="Higgins S."/>
            <person name="Loffler F."/>
        </authorList>
    </citation>
    <scope>NUCLEOTIDE SEQUENCE</scope>
</reference>
<organism evidence="1">
    <name type="scientific">bioreactor metagenome</name>
    <dbReference type="NCBI Taxonomy" id="1076179"/>
    <lineage>
        <taxon>unclassified sequences</taxon>
        <taxon>metagenomes</taxon>
        <taxon>ecological metagenomes</taxon>
    </lineage>
</organism>
<name>A0A645G811_9ZZZZ</name>
<accession>A0A645G811</accession>
<dbReference type="AlphaFoldDB" id="A0A645G811"/>
<gene>
    <name evidence="1" type="ORF">SDC9_170413</name>
</gene>
<proteinExistence type="predicted"/>
<comment type="caution">
    <text evidence="1">The sequence shown here is derived from an EMBL/GenBank/DDBJ whole genome shotgun (WGS) entry which is preliminary data.</text>
</comment>